<accession>A0A430R283</accession>
<dbReference type="EMBL" id="PELR01000352">
    <property type="protein sequence ID" value="RTH01433.1"/>
    <property type="molecule type" value="Genomic_DNA"/>
</dbReference>
<dbReference type="AlphaFoldDB" id="A0A430R283"/>
<reference evidence="3 4" key="1">
    <citation type="journal article" date="2019" name="Extremophiles">
        <title>Biogeography of thermophiles and predominance of Thermus scotoductus in domestic water heaters.</title>
        <authorList>
            <person name="Wilpiszeski R.L."/>
            <person name="Zhang Z."/>
            <person name="House C.H."/>
        </authorList>
    </citation>
    <scope>NUCLEOTIDE SEQUENCE [LARGE SCALE GENOMIC DNA]</scope>
    <source>
        <strain evidence="3 4">32_S32</strain>
    </source>
</reference>
<sequence length="44" mass="4791">MAKTSYTCVECGYKTPKPLGRCPACGAWESFQEVAPSPRAPSRQ</sequence>
<evidence type="ECO:0000256" key="1">
    <source>
        <dbReference type="ARBA" id="ARBA00022723"/>
    </source>
</evidence>
<dbReference type="InterPro" id="IPR041166">
    <property type="entry name" value="Rubredoxin_2"/>
</dbReference>
<feature type="non-terminal residue" evidence="3">
    <location>
        <position position="44"/>
    </location>
</feature>
<name>A0A430R283_THESC</name>
<gene>
    <name evidence="3" type="ORF">CSW45_10365</name>
</gene>
<dbReference type="Pfam" id="PF18073">
    <property type="entry name" value="Zn_ribbon_LapB"/>
    <property type="match status" value="1"/>
</dbReference>
<proteinExistence type="predicted"/>
<organism evidence="3 4">
    <name type="scientific">Thermus scotoductus</name>
    <dbReference type="NCBI Taxonomy" id="37636"/>
    <lineage>
        <taxon>Bacteria</taxon>
        <taxon>Thermotogati</taxon>
        <taxon>Deinococcota</taxon>
        <taxon>Deinococci</taxon>
        <taxon>Thermales</taxon>
        <taxon>Thermaceae</taxon>
        <taxon>Thermus</taxon>
    </lineage>
</organism>
<dbReference type="Proteomes" id="UP000286910">
    <property type="component" value="Unassembled WGS sequence"/>
</dbReference>
<evidence type="ECO:0000259" key="2">
    <source>
        <dbReference type="Pfam" id="PF18073"/>
    </source>
</evidence>
<dbReference type="GO" id="GO:0046872">
    <property type="term" value="F:metal ion binding"/>
    <property type="evidence" value="ECO:0007669"/>
    <property type="project" value="UniProtKB-KW"/>
</dbReference>
<comment type="caution">
    <text evidence="3">The sequence shown here is derived from an EMBL/GenBank/DDBJ whole genome shotgun (WGS) entry which is preliminary data.</text>
</comment>
<keyword evidence="1" id="KW-0479">Metal-binding</keyword>
<feature type="domain" description="LapB rubredoxin metal binding" evidence="2">
    <location>
        <begin position="6"/>
        <end position="33"/>
    </location>
</feature>
<evidence type="ECO:0000313" key="3">
    <source>
        <dbReference type="EMBL" id="RTH01433.1"/>
    </source>
</evidence>
<protein>
    <submittedName>
        <fullName evidence="3">DNA repair protein RadA</fullName>
    </submittedName>
</protein>
<evidence type="ECO:0000313" key="4">
    <source>
        <dbReference type="Proteomes" id="UP000286910"/>
    </source>
</evidence>